<dbReference type="PANTHER" id="PTHR43544:SF2">
    <property type="entry name" value="OXIDOREDUCTASE"/>
    <property type="match status" value="1"/>
</dbReference>
<dbReference type="InterPro" id="IPR002347">
    <property type="entry name" value="SDR_fam"/>
</dbReference>
<accession>A0A2W7N712</accession>
<proteinExistence type="predicted"/>
<dbReference type="Proteomes" id="UP000249239">
    <property type="component" value="Unassembled WGS sequence"/>
</dbReference>
<dbReference type="PANTHER" id="PTHR43544">
    <property type="entry name" value="SHORT-CHAIN DEHYDROGENASE/REDUCTASE"/>
    <property type="match status" value="1"/>
</dbReference>
<dbReference type="GO" id="GO:0016491">
    <property type="term" value="F:oxidoreductase activity"/>
    <property type="evidence" value="ECO:0007669"/>
    <property type="project" value="TreeGrafter"/>
</dbReference>
<dbReference type="Pfam" id="PF13561">
    <property type="entry name" value="adh_short_C2"/>
    <property type="match status" value="1"/>
</dbReference>
<dbReference type="InterPro" id="IPR036291">
    <property type="entry name" value="NAD(P)-bd_dom_sf"/>
</dbReference>
<reference evidence="1 2" key="1">
    <citation type="submission" date="2018-06" db="EMBL/GenBank/DDBJ databases">
        <title>Genomic Encyclopedia of Archaeal and Bacterial Type Strains, Phase II (KMG-II): from individual species to whole genera.</title>
        <authorList>
            <person name="Goeker M."/>
        </authorList>
    </citation>
    <scope>NUCLEOTIDE SEQUENCE [LARGE SCALE GENOMIC DNA]</scope>
    <source>
        <strain evidence="1 2">DSM 6779</strain>
    </source>
</reference>
<evidence type="ECO:0000313" key="2">
    <source>
        <dbReference type="Proteomes" id="UP000249239"/>
    </source>
</evidence>
<dbReference type="Gene3D" id="3.40.50.720">
    <property type="entry name" value="NAD(P)-binding Rossmann-like Domain"/>
    <property type="match status" value="2"/>
</dbReference>
<dbReference type="GO" id="GO:0005737">
    <property type="term" value="C:cytoplasm"/>
    <property type="evidence" value="ECO:0007669"/>
    <property type="project" value="TreeGrafter"/>
</dbReference>
<dbReference type="RefSeq" id="WP_111445906.1">
    <property type="nucleotide sequence ID" value="NZ_QKZK01000015.1"/>
</dbReference>
<sequence>MTTNKKISPQDVDACIAILQQLLTNGDQLAHLPETQRIELMKAAGQISRPDRAELKKRNKSAKAMRKAAISTQNRQARAETHIRKAREASIFEAPKQLAAHETEAGKEKRVLLTPQNCYVCKKLYTEVHHFYDTMCPECGDLNYAKRFQRCDMKGMVALITGSRLKIGYHATLMMLRSGATVIATTRFPADSAIRFAKEEDFHEWGHRLHIYGLDLRHIPSVELFASYIEHKYDRLDILINNAAQTVRRPAGFYAHMMETESLTYGQHTSDVQMLLAHHHECLREIEGSTLRSDDGTQALAVSWQNPMPGLGIRASAQLSQIPYRFDNSLNTSEVFPTGQLDADLQQVDLRTTNSWRLKLGEIETMEMLEVQLVNAVAPFVLCNRLIEMMKRDNTGKKHVVNVTAMEGKFHTFNKEARHPHTNMAKAALNMLTHTSAGELANFGIYMNAVDTGWVTDEDPVELAKRKQQLHDFQPPLDIVDGAARVCDPFIDGINTGKHWCGQFLKDYFPIRW</sequence>
<keyword evidence="2" id="KW-1185">Reference proteome</keyword>
<dbReference type="OrthoDB" id="56744at2"/>
<dbReference type="CDD" id="cd05233">
    <property type="entry name" value="SDR_c"/>
    <property type="match status" value="1"/>
</dbReference>
<name>A0A2W7N712_9BACT</name>
<dbReference type="EMBL" id="QKZK01000015">
    <property type="protein sequence ID" value="PZX15860.1"/>
    <property type="molecule type" value="Genomic_DNA"/>
</dbReference>
<comment type="caution">
    <text evidence="1">The sequence shown here is derived from an EMBL/GenBank/DDBJ whole genome shotgun (WGS) entry which is preliminary data.</text>
</comment>
<dbReference type="InterPro" id="IPR051468">
    <property type="entry name" value="Fungal_SecMetab_SDRs"/>
</dbReference>
<dbReference type="Pfam" id="PF00106">
    <property type="entry name" value="adh_short"/>
    <property type="match status" value="1"/>
</dbReference>
<protein>
    <submittedName>
        <fullName evidence="1">Short subunit dehydrogenase</fullName>
    </submittedName>
</protein>
<gene>
    <name evidence="1" type="ORF">LX69_02048</name>
</gene>
<dbReference type="SUPFAM" id="SSF51735">
    <property type="entry name" value="NAD(P)-binding Rossmann-fold domains"/>
    <property type="match status" value="1"/>
</dbReference>
<organism evidence="1 2">
    <name type="scientific">Breznakibacter xylanolyticus</name>
    <dbReference type="NCBI Taxonomy" id="990"/>
    <lineage>
        <taxon>Bacteria</taxon>
        <taxon>Pseudomonadati</taxon>
        <taxon>Bacteroidota</taxon>
        <taxon>Bacteroidia</taxon>
        <taxon>Marinilabiliales</taxon>
        <taxon>Marinilabiliaceae</taxon>
        <taxon>Breznakibacter</taxon>
    </lineage>
</organism>
<dbReference type="AlphaFoldDB" id="A0A2W7N712"/>
<evidence type="ECO:0000313" key="1">
    <source>
        <dbReference type="EMBL" id="PZX15860.1"/>
    </source>
</evidence>